<reference evidence="1 2" key="1">
    <citation type="submission" date="2016-07" db="EMBL/GenBank/DDBJ databases">
        <title>Pervasive Adenine N6-methylation of Active Genes in Fungi.</title>
        <authorList>
            <consortium name="DOE Joint Genome Institute"/>
            <person name="Mondo S.J."/>
            <person name="Dannebaum R.O."/>
            <person name="Kuo R.C."/>
            <person name="Labutti K."/>
            <person name="Haridas S."/>
            <person name="Kuo A."/>
            <person name="Salamov A."/>
            <person name="Ahrendt S.R."/>
            <person name="Lipzen A."/>
            <person name="Sullivan W."/>
            <person name="Andreopoulos W.B."/>
            <person name="Clum A."/>
            <person name="Lindquist E."/>
            <person name="Daum C."/>
            <person name="Ramamoorthy G.K."/>
            <person name="Gryganskyi A."/>
            <person name="Culley D."/>
            <person name="Magnuson J.K."/>
            <person name="James T.Y."/>
            <person name="O'Malley M.A."/>
            <person name="Stajich J.E."/>
            <person name="Spatafora J.W."/>
            <person name="Visel A."/>
            <person name="Grigoriev I.V."/>
        </authorList>
    </citation>
    <scope>NUCLEOTIDE SEQUENCE [LARGE SCALE GENOMIC DNA]</scope>
    <source>
        <strain evidence="1 2">PL171</strain>
    </source>
</reference>
<accession>A0A1Y2H4F1</accession>
<proteinExistence type="predicted"/>
<dbReference type="Proteomes" id="UP000193411">
    <property type="component" value="Unassembled WGS sequence"/>
</dbReference>
<name>A0A1Y2H4F1_9FUNG</name>
<organism evidence="1 2">
    <name type="scientific">Catenaria anguillulae PL171</name>
    <dbReference type="NCBI Taxonomy" id="765915"/>
    <lineage>
        <taxon>Eukaryota</taxon>
        <taxon>Fungi</taxon>
        <taxon>Fungi incertae sedis</taxon>
        <taxon>Blastocladiomycota</taxon>
        <taxon>Blastocladiomycetes</taxon>
        <taxon>Blastocladiales</taxon>
        <taxon>Catenariaceae</taxon>
        <taxon>Catenaria</taxon>
    </lineage>
</organism>
<gene>
    <name evidence="1" type="ORF">BCR44DRAFT_35714</name>
</gene>
<comment type="caution">
    <text evidence="1">The sequence shown here is derived from an EMBL/GenBank/DDBJ whole genome shotgun (WGS) entry which is preliminary data.</text>
</comment>
<dbReference type="AlphaFoldDB" id="A0A1Y2H4F1"/>
<evidence type="ECO:0000313" key="2">
    <source>
        <dbReference type="Proteomes" id="UP000193411"/>
    </source>
</evidence>
<evidence type="ECO:0000313" key="1">
    <source>
        <dbReference type="EMBL" id="ORZ29436.1"/>
    </source>
</evidence>
<sequence length="145" mass="16232">MVRIHRHLANPARWNALVVKYQHAHERIAAGAFANLPIPAIPEARERVKPFYANRDGIAIIDARGSEEGYIAGGPIMSVLAEELEVSANTLRSTTKVQGGRMIGPFRLVRVPSEMAWTLESMLDSAHQRVVIATVRKLWHGKWNF</sequence>
<dbReference type="EMBL" id="MCFL01000197">
    <property type="protein sequence ID" value="ORZ29436.1"/>
    <property type="molecule type" value="Genomic_DNA"/>
</dbReference>
<keyword evidence="2" id="KW-1185">Reference proteome</keyword>
<protein>
    <submittedName>
        <fullName evidence="1">Uncharacterized protein</fullName>
    </submittedName>
</protein>